<evidence type="ECO:0000313" key="1">
    <source>
        <dbReference type="EMBL" id="GGF11359.1"/>
    </source>
</evidence>
<sequence length="457" mass="49756">MQAQSVNYVTEVITTYNGYWRSANAGTATTFTNSVQPDSSHYLLSFLTNNVRYSTGVSDARLTNNGISFTPGQYRALPVATISTAPTSNTKIGLGQLYDKVDNGVSNPPPVRDLARYLTDGPQGLDLGTGVANIPTGTLTFPVSEVQAKAINDGIPDILITQFADPAGSSDVYSFRDATDAIVGKSVTVTYDSNFPVVGRWLADFYEASQNPMVLAAGFTKTPRDLRLWTADFATFNIPASDYSRIATFQIQLSGNSDVAFVAYNTRALTVLPVELTSFNGRIQVDGQVQLTWRTASELNSEAFVVEASMDGRSFTPVGRVVAAGNKTTNTDYTYQHRPMTTGLVYYRLHQLDLDGRSAYSPVVTVSMSRATGQPLLITPNPFRQTLQLQLPSGAAHAEARLWAIDGRPLYQHLFRTDELGSGSATLDDLLILPTGIYLLEIVVDGRSTRQKLLKQE</sequence>
<dbReference type="InterPro" id="IPR013783">
    <property type="entry name" value="Ig-like_fold"/>
</dbReference>
<keyword evidence="2" id="KW-1185">Reference proteome</keyword>
<dbReference type="Proteomes" id="UP000632273">
    <property type="component" value="Unassembled WGS sequence"/>
</dbReference>
<organism evidence="1 2">
    <name type="scientific">Hymenobacter cavernae</name>
    <dbReference type="NCBI Taxonomy" id="2044852"/>
    <lineage>
        <taxon>Bacteria</taxon>
        <taxon>Pseudomonadati</taxon>
        <taxon>Bacteroidota</taxon>
        <taxon>Cytophagia</taxon>
        <taxon>Cytophagales</taxon>
        <taxon>Hymenobacteraceae</taxon>
        <taxon>Hymenobacter</taxon>
    </lineage>
</organism>
<dbReference type="Gene3D" id="2.60.40.10">
    <property type="entry name" value="Immunoglobulins"/>
    <property type="match status" value="1"/>
</dbReference>
<accession>A0ABQ1U6H8</accession>
<dbReference type="InterPro" id="IPR026444">
    <property type="entry name" value="Secre_tail"/>
</dbReference>
<dbReference type="NCBIfam" id="TIGR04183">
    <property type="entry name" value="Por_Secre_tail"/>
    <property type="match status" value="1"/>
</dbReference>
<comment type="caution">
    <text evidence="1">The sequence shown here is derived from an EMBL/GenBank/DDBJ whole genome shotgun (WGS) entry which is preliminary data.</text>
</comment>
<gene>
    <name evidence="1" type="ORF">GCM10011383_23210</name>
</gene>
<protein>
    <recommendedName>
        <fullName evidence="3">T9SS C-terminal target domain-containing protein</fullName>
    </recommendedName>
</protein>
<dbReference type="EMBL" id="BMHT01000004">
    <property type="protein sequence ID" value="GGF11359.1"/>
    <property type="molecule type" value="Genomic_DNA"/>
</dbReference>
<evidence type="ECO:0000313" key="2">
    <source>
        <dbReference type="Proteomes" id="UP000632273"/>
    </source>
</evidence>
<reference evidence="2" key="1">
    <citation type="journal article" date="2019" name="Int. J. Syst. Evol. Microbiol.">
        <title>The Global Catalogue of Microorganisms (GCM) 10K type strain sequencing project: providing services to taxonomists for standard genome sequencing and annotation.</title>
        <authorList>
            <consortium name="The Broad Institute Genomics Platform"/>
            <consortium name="The Broad Institute Genome Sequencing Center for Infectious Disease"/>
            <person name="Wu L."/>
            <person name="Ma J."/>
        </authorList>
    </citation>
    <scope>NUCLEOTIDE SEQUENCE [LARGE SCALE GENOMIC DNA]</scope>
    <source>
        <strain evidence="2">CGMCC 1.15197</strain>
    </source>
</reference>
<name>A0ABQ1U6H8_9BACT</name>
<proteinExistence type="predicted"/>
<evidence type="ECO:0008006" key="3">
    <source>
        <dbReference type="Google" id="ProtNLM"/>
    </source>
</evidence>